<evidence type="ECO:0000256" key="15">
    <source>
        <dbReference type="PIRSR" id="PIRSR006769-3"/>
    </source>
</evidence>
<evidence type="ECO:0000256" key="7">
    <source>
        <dbReference type="ARBA" id="ARBA00022723"/>
    </source>
</evidence>
<dbReference type="CDD" id="cd01284">
    <property type="entry name" value="Riboflavin_deaminase-reductase"/>
    <property type="match status" value="1"/>
</dbReference>
<evidence type="ECO:0000256" key="1">
    <source>
        <dbReference type="ARBA" id="ARBA00002151"/>
    </source>
</evidence>
<dbReference type="PIRSF" id="PIRSF006769">
    <property type="entry name" value="RibD"/>
    <property type="match status" value="1"/>
</dbReference>
<evidence type="ECO:0000256" key="9">
    <source>
        <dbReference type="ARBA" id="ARBA00022857"/>
    </source>
</evidence>
<feature type="binding site" evidence="14">
    <location>
        <position position="228"/>
    </location>
    <ligand>
        <name>NADP(+)</name>
        <dbReference type="ChEBI" id="CHEBI:58349"/>
    </ligand>
</feature>
<feature type="binding site" evidence="14">
    <location>
        <position position="159"/>
    </location>
    <ligand>
        <name>NADP(+)</name>
        <dbReference type="ChEBI" id="CHEBI:58349"/>
    </ligand>
</feature>
<evidence type="ECO:0000256" key="3">
    <source>
        <dbReference type="ARBA" id="ARBA00004910"/>
    </source>
</evidence>
<accession>A0A846N1G2</accession>
<protein>
    <recommendedName>
        <fullName evidence="12">Riboflavin biosynthesis protein RibD</fullName>
    </recommendedName>
    <domain>
        <recommendedName>
            <fullName evidence="12">Diaminohydroxyphosphoribosylaminopyrimidine deaminase</fullName>
            <shortName evidence="12">DRAP deaminase</shortName>
            <ecNumber evidence="12">3.5.4.26</ecNumber>
        </recommendedName>
        <alternativeName>
            <fullName evidence="12">Riboflavin-specific deaminase</fullName>
        </alternativeName>
    </domain>
    <domain>
        <recommendedName>
            <fullName evidence="12">5-amino-6-(5-phosphoribosylamino)uracil reductase</fullName>
            <ecNumber evidence="12">1.1.1.193</ecNumber>
        </recommendedName>
        <alternativeName>
            <fullName evidence="12">HTP reductase</fullName>
        </alternativeName>
    </domain>
</protein>
<dbReference type="GO" id="GO:0009231">
    <property type="term" value="P:riboflavin biosynthetic process"/>
    <property type="evidence" value="ECO:0007669"/>
    <property type="project" value="UniProtKB-UniPathway"/>
</dbReference>
<feature type="binding site" evidence="14">
    <location>
        <position position="173"/>
    </location>
    <ligand>
        <name>substrate</name>
    </ligand>
</feature>
<dbReference type="InterPro" id="IPR002125">
    <property type="entry name" value="CMP_dCMP_dom"/>
</dbReference>
<comment type="pathway">
    <text evidence="3 12">Cofactor biosynthesis; riboflavin biosynthesis; 5-amino-6-(D-ribitylamino)uracil from GTP: step 3/4.</text>
</comment>
<feature type="domain" description="CMP/dCMP-type deaminase" evidence="16">
    <location>
        <begin position="6"/>
        <end position="128"/>
    </location>
</feature>
<dbReference type="GO" id="GO:0008270">
    <property type="term" value="F:zinc ion binding"/>
    <property type="evidence" value="ECO:0007669"/>
    <property type="project" value="InterPro"/>
</dbReference>
<keyword evidence="9 12" id="KW-0521">NADP</keyword>
<feature type="binding site" evidence="14">
    <location>
        <position position="175"/>
    </location>
    <ligand>
        <name>NADP(+)</name>
        <dbReference type="ChEBI" id="CHEBI:58349"/>
    </ligand>
</feature>
<dbReference type="GO" id="GO:0008703">
    <property type="term" value="F:5-amino-6-(5-phosphoribosylamino)uracil reductase activity"/>
    <property type="evidence" value="ECO:0007669"/>
    <property type="project" value="UniProtKB-EC"/>
</dbReference>
<dbReference type="Gene3D" id="3.40.430.10">
    <property type="entry name" value="Dihydrofolate Reductase, subunit A"/>
    <property type="match status" value="1"/>
</dbReference>
<feature type="binding site" evidence="15">
    <location>
        <position position="55"/>
    </location>
    <ligand>
        <name>Zn(2+)</name>
        <dbReference type="ChEBI" id="CHEBI:29105"/>
        <note>catalytic</note>
    </ligand>
</feature>
<keyword evidence="10 12" id="KW-0560">Oxidoreductase</keyword>
<dbReference type="PROSITE" id="PS00903">
    <property type="entry name" value="CYT_DCMP_DEAMINASES_1"/>
    <property type="match status" value="1"/>
</dbReference>
<evidence type="ECO:0000256" key="14">
    <source>
        <dbReference type="PIRSR" id="PIRSR006769-2"/>
    </source>
</evidence>
<comment type="function">
    <text evidence="1 12">Converts 2,5-diamino-6-(ribosylamino)-4(3h)-pyrimidinone 5'-phosphate into 5-amino-6-(ribosylamino)-2,4(1h,3h)-pyrimidinedione 5'-phosphate.</text>
</comment>
<feature type="binding site" evidence="14">
    <location>
        <position position="205"/>
    </location>
    <ligand>
        <name>NADP(+)</name>
        <dbReference type="ChEBI" id="CHEBI:58349"/>
    </ligand>
</feature>
<dbReference type="PANTHER" id="PTHR38011">
    <property type="entry name" value="DIHYDROFOLATE REDUCTASE FAMILY PROTEIN (AFU_ORTHOLOGUE AFUA_8G06820)"/>
    <property type="match status" value="1"/>
</dbReference>
<comment type="catalytic activity">
    <reaction evidence="12">
        <text>5-amino-6-(5-phospho-D-ribitylamino)uracil + NADP(+) = 5-amino-6-(5-phospho-D-ribosylamino)uracil + NADPH + H(+)</text>
        <dbReference type="Rhea" id="RHEA:17845"/>
        <dbReference type="ChEBI" id="CHEBI:15378"/>
        <dbReference type="ChEBI" id="CHEBI:57783"/>
        <dbReference type="ChEBI" id="CHEBI:58349"/>
        <dbReference type="ChEBI" id="CHEBI:58421"/>
        <dbReference type="ChEBI" id="CHEBI:58453"/>
        <dbReference type="EC" id="1.1.1.193"/>
    </reaction>
</comment>
<evidence type="ECO:0000256" key="4">
    <source>
        <dbReference type="ARBA" id="ARBA00005259"/>
    </source>
</evidence>
<gene>
    <name evidence="17" type="ORF">FHS83_003096</name>
</gene>
<comment type="similarity">
    <text evidence="5 12">In the C-terminal section; belongs to the HTP reductase family.</text>
</comment>
<evidence type="ECO:0000256" key="13">
    <source>
        <dbReference type="PIRSR" id="PIRSR006769-1"/>
    </source>
</evidence>
<feature type="binding site" evidence="14">
    <location>
        <position position="212"/>
    </location>
    <ligand>
        <name>substrate</name>
    </ligand>
</feature>
<dbReference type="UniPathway" id="UPA00275">
    <property type="reaction ID" value="UER00401"/>
</dbReference>
<proteinExistence type="inferred from homology"/>
<keyword evidence="8 12" id="KW-0862">Zinc</keyword>
<dbReference type="InterPro" id="IPR050765">
    <property type="entry name" value="Riboflavin_Biosynth_HTPR"/>
</dbReference>
<dbReference type="AlphaFoldDB" id="A0A846N1G2"/>
<evidence type="ECO:0000256" key="12">
    <source>
        <dbReference type="PIRNR" id="PIRNR006769"/>
    </source>
</evidence>
<feature type="binding site" evidence="14">
    <location>
        <position position="201"/>
    </location>
    <ligand>
        <name>NADP(+)</name>
        <dbReference type="ChEBI" id="CHEBI:58349"/>
    </ligand>
</feature>
<dbReference type="NCBIfam" id="TIGR00326">
    <property type="entry name" value="eubact_ribD"/>
    <property type="match status" value="1"/>
</dbReference>
<dbReference type="EC" id="3.5.4.26" evidence="12"/>
<keyword evidence="11" id="KW-0511">Multifunctional enzyme</keyword>
<feature type="binding site" evidence="15">
    <location>
        <position position="80"/>
    </location>
    <ligand>
        <name>Zn(2+)</name>
        <dbReference type="ChEBI" id="CHEBI:29105"/>
        <note>catalytic</note>
    </ligand>
</feature>
<dbReference type="GO" id="GO:0008835">
    <property type="term" value="F:diaminohydroxyphosphoribosylaminopyrimidine deaminase activity"/>
    <property type="evidence" value="ECO:0007669"/>
    <property type="project" value="UniProtKB-EC"/>
</dbReference>
<keyword evidence="18" id="KW-1185">Reference proteome</keyword>
<dbReference type="SUPFAM" id="SSF53597">
    <property type="entry name" value="Dihydrofolate reductase-like"/>
    <property type="match status" value="1"/>
</dbReference>
<dbReference type="InterPro" id="IPR002734">
    <property type="entry name" value="RibDG_C"/>
</dbReference>
<dbReference type="Gene3D" id="3.40.140.10">
    <property type="entry name" value="Cytidine Deaminase, domain 2"/>
    <property type="match status" value="1"/>
</dbReference>
<dbReference type="SUPFAM" id="SSF53927">
    <property type="entry name" value="Cytidine deaminase-like"/>
    <property type="match status" value="1"/>
</dbReference>
<dbReference type="InterPro" id="IPR016192">
    <property type="entry name" value="APOBEC/CMP_deaminase_Zn-bd"/>
</dbReference>
<comment type="cofactor">
    <cofactor evidence="12 15">
        <name>Zn(2+)</name>
        <dbReference type="ChEBI" id="CHEBI:29105"/>
    </cofactor>
    <text evidence="12 15">Binds 1 zinc ion.</text>
</comment>
<dbReference type="PANTHER" id="PTHR38011:SF7">
    <property type="entry name" value="2,5-DIAMINO-6-RIBOSYLAMINO-4(3H)-PYRIMIDINONE 5'-PHOSPHATE REDUCTASE"/>
    <property type="match status" value="1"/>
</dbReference>
<evidence type="ECO:0000256" key="11">
    <source>
        <dbReference type="ARBA" id="ARBA00023268"/>
    </source>
</evidence>
<evidence type="ECO:0000313" key="18">
    <source>
        <dbReference type="Proteomes" id="UP000570514"/>
    </source>
</evidence>
<keyword evidence="12 17" id="KW-0378">Hydrolase</keyword>
<evidence type="ECO:0000256" key="8">
    <source>
        <dbReference type="ARBA" id="ARBA00022833"/>
    </source>
</evidence>
<comment type="pathway">
    <text evidence="2 12">Cofactor biosynthesis; riboflavin biosynthesis; 5-amino-6-(D-ribitylamino)uracil from GTP: step 2/4.</text>
</comment>
<feature type="binding site" evidence="15">
    <location>
        <position position="89"/>
    </location>
    <ligand>
        <name>Zn(2+)</name>
        <dbReference type="ChEBI" id="CHEBI:29105"/>
        <note>catalytic</note>
    </ligand>
</feature>
<feature type="binding site" evidence="14">
    <location>
        <position position="189"/>
    </location>
    <ligand>
        <name>substrate</name>
    </ligand>
</feature>
<dbReference type="PROSITE" id="PS51747">
    <property type="entry name" value="CYT_DCMP_DEAMINASES_2"/>
    <property type="match status" value="1"/>
</dbReference>
<comment type="caution">
    <text evidence="17">The sequence shown here is derived from an EMBL/GenBank/DDBJ whole genome shotgun (WGS) entry which is preliminary data.</text>
</comment>
<dbReference type="EC" id="1.1.1.193" evidence="12"/>
<name>A0A846N1G2_9PROT</name>
<dbReference type="InterPro" id="IPR016193">
    <property type="entry name" value="Cytidine_deaminase-like"/>
</dbReference>
<comment type="catalytic activity">
    <reaction evidence="12">
        <text>2,5-diamino-6-hydroxy-4-(5-phosphoribosylamino)-pyrimidine + H2O + H(+) = 5-amino-6-(5-phospho-D-ribosylamino)uracil + NH4(+)</text>
        <dbReference type="Rhea" id="RHEA:21868"/>
        <dbReference type="ChEBI" id="CHEBI:15377"/>
        <dbReference type="ChEBI" id="CHEBI:15378"/>
        <dbReference type="ChEBI" id="CHEBI:28938"/>
        <dbReference type="ChEBI" id="CHEBI:58453"/>
        <dbReference type="ChEBI" id="CHEBI:58614"/>
        <dbReference type="EC" id="3.5.4.26"/>
    </reaction>
</comment>
<evidence type="ECO:0000256" key="5">
    <source>
        <dbReference type="ARBA" id="ARBA00007417"/>
    </source>
</evidence>
<comment type="similarity">
    <text evidence="4 12">In the N-terminal section; belongs to the cytidine and deoxycytidylate deaminase family.</text>
</comment>
<reference evidence="17 18" key="1">
    <citation type="submission" date="2020-03" db="EMBL/GenBank/DDBJ databases">
        <title>Genomic Encyclopedia of Type Strains, Phase IV (KMG-IV): sequencing the most valuable type-strain genomes for metagenomic binning, comparative biology and taxonomic classification.</title>
        <authorList>
            <person name="Goeker M."/>
        </authorList>
    </citation>
    <scope>NUCLEOTIDE SEQUENCE [LARGE SCALE GENOMIC DNA]</scope>
    <source>
        <strain evidence="17 18">DSM 19867</strain>
    </source>
</reference>
<evidence type="ECO:0000256" key="6">
    <source>
        <dbReference type="ARBA" id="ARBA00022619"/>
    </source>
</evidence>
<evidence type="ECO:0000259" key="16">
    <source>
        <dbReference type="PROSITE" id="PS51747"/>
    </source>
</evidence>
<dbReference type="GO" id="GO:0050661">
    <property type="term" value="F:NADP binding"/>
    <property type="evidence" value="ECO:0007669"/>
    <property type="project" value="InterPro"/>
</dbReference>
<feature type="binding site" evidence="14">
    <location>
        <position position="209"/>
    </location>
    <ligand>
        <name>substrate</name>
    </ligand>
</feature>
<feature type="active site" description="Proton donor" evidence="13">
    <location>
        <position position="57"/>
    </location>
</feature>
<dbReference type="NCBIfam" id="TIGR00227">
    <property type="entry name" value="ribD_Cterm"/>
    <property type="match status" value="1"/>
</dbReference>
<evidence type="ECO:0000256" key="10">
    <source>
        <dbReference type="ARBA" id="ARBA00023002"/>
    </source>
</evidence>
<feature type="binding site" evidence="14">
    <location>
        <position position="298"/>
    </location>
    <ligand>
        <name>substrate</name>
    </ligand>
</feature>
<organism evidence="17 18">
    <name type="scientific">Rhizomicrobium palustre</name>
    <dbReference type="NCBI Taxonomy" id="189966"/>
    <lineage>
        <taxon>Bacteria</taxon>
        <taxon>Pseudomonadati</taxon>
        <taxon>Pseudomonadota</taxon>
        <taxon>Alphaproteobacteria</taxon>
        <taxon>Micropepsales</taxon>
        <taxon>Micropepsaceae</taxon>
        <taxon>Rhizomicrobium</taxon>
    </lineage>
</organism>
<feature type="binding site" evidence="14">
    <location>
        <begin position="300"/>
        <end position="306"/>
    </location>
    <ligand>
        <name>NADP(+)</name>
        <dbReference type="ChEBI" id="CHEBI:58349"/>
    </ligand>
</feature>
<dbReference type="InterPro" id="IPR004794">
    <property type="entry name" value="Eubact_RibD"/>
</dbReference>
<dbReference type="EMBL" id="JAASRM010000001">
    <property type="protein sequence ID" value="NIK89778.1"/>
    <property type="molecule type" value="Genomic_DNA"/>
</dbReference>
<dbReference type="InterPro" id="IPR024072">
    <property type="entry name" value="DHFR-like_dom_sf"/>
</dbReference>
<dbReference type="RefSeq" id="WP_208414895.1">
    <property type="nucleotide sequence ID" value="NZ_BAAADC010000001.1"/>
</dbReference>
<sequence>MGQDNHLDLPHMQHALRLARRSLGIVAPNPAVGCVLVKDGVVVGRGRTARGGRPHAETEALAQAGEAARGATAYVTLEPCSHIGKTPPCANALIAAGVVRVVVAIGDPDPRVNGRGLAMLRVAGIEVEEGLCRAEAAEINAGFFLKTLKNRPLVTLKIAQSLDGRIATATGESRWITGEPARAYGHLLRATHDAILVGSGTAVADDPTLTCRLPGLEDRSPVRVVLDSRLKLNEWSKLAQTAQQIPTLVFTSASEGGGGLLTCGVEVVRVGRDAIGRPRLEEVLAALANRGITRLLVEGGASIHASFLDHGFADRLEVFSAPLILGGSGHPSVDTLAALALSEAPRLKMTARRSLGADLLVSYATED</sequence>
<dbReference type="Pfam" id="PF01872">
    <property type="entry name" value="RibD_C"/>
    <property type="match status" value="1"/>
</dbReference>
<dbReference type="Pfam" id="PF00383">
    <property type="entry name" value="dCMP_cyt_deam_1"/>
    <property type="match status" value="1"/>
</dbReference>
<keyword evidence="7 12" id="KW-0479">Metal-binding</keyword>
<dbReference type="Proteomes" id="UP000570514">
    <property type="component" value="Unassembled WGS sequence"/>
</dbReference>
<keyword evidence="6 12" id="KW-0686">Riboflavin biosynthesis</keyword>
<evidence type="ECO:0000256" key="2">
    <source>
        <dbReference type="ARBA" id="ARBA00004882"/>
    </source>
</evidence>
<dbReference type="InterPro" id="IPR011549">
    <property type="entry name" value="RibD_C"/>
</dbReference>
<evidence type="ECO:0000313" key="17">
    <source>
        <dbReference type="EMBL" id="NIK89778.1"/>
    </source>
</evidence>